<dbReference type="InParanoid" id="A0A2P5I4U5"/>
<keyword evidence="2" id="KW-1185">Reference proteome</keyword>
<proteinExistence type="predicted"/>
<accession>A0A2P5I4U5</accession>
<protein>
    <submittedName>
        <fullName evidence="1">Uncharacterized protein</fullName>
    </submittedName>
</protein>
<name>A0A2P5I4U5_DIAHE</name>
<dbReference type="Proteomes" id="UP000094444">
    <property type="component" value="Unassembled WGS sequence"/>
</dbReference>
<dbReference type="AlphaFoldDB" id="A0A2P5I4U5"/>
<comment type="caution">
    <text evidence="1">The sequence shown here is derived from an EMBL/GenBank/DDBJ whole genome shotgun (WGS) entry which is preliminary data.</text>
</comment>
<sequence length="105" mass="11462">MIGAVRICTGPHVTGICTDEQYQVNTCYNMTSEFVRNADTFVPDNDEFYCFPYLTACGGICTSPTGCTLGPISQYTPNNDNLAQIDGGWNRLIASFECHAGAPMY</sequence>
<evidence type="ECO:0000313" key="2">
    <source>
        <dbReference type="Proteomes" id="UP000094444"/>
    </source>
</evidence>
<dbReference type="OrthoDB" id="2910287at2759"/>
<dbReference type="EMBL" id="MAVT02000263">
    <property type="protein sequence ID" value="POS77520.1"/>
    <property type="molecule type" value="Genomic_DNA"/>
</dbReference>
<gene>
    <name evidence="1" type="ORF">DHEL01_v204098</name>
</gene>
<evidence type="ECO:0000313" key="1">
    <source>
        <dbReference type="EMBL" id="POS77520.1"/>
    </source>
</evidence>
<organism evidence="1 2">
    <name type="scientific">Diaporthe helianthi</name>
    <dbReference type="NCBI Taxonomy" id="158607"/>
    <lineage>
        <taxon>Eukaryota</taxon>
        <taxon>Fungi</taxon>
        <taxon>Dikarya</taxon>
        <taxon>Ascomycota</taxon>
        <taxon>Pezizomycotina</taxon>
        <taxon>Sordariomycetes</taxon>
        <taxon>Sordariomycetidae</taxon>
        <taxon>Diaporthales</taxon>
        <taxon>Diaporthaceae</taxon>
        <taxon>Diaporthe</taxon>
    </lineage>
</organism>
<reference evidence="1" key="1">
    <citation type="submission" date="2017-09" db="EMBL/GenBank/DDBJ databases">
        <title>Polyketide synthases of a Diaporthe helianthi virulent isolate.</title>
        <authorList>
            <person name="Baroncelli R."/>
        </authorList>
    </citation>
    <scope>NUCLEOTIDE SEQUENCE [LARGE SCALE GENOMIC DNA]</scope>
    <source>
        <strain evidence="1">7/96</strain>
    </source>
</reference>